<dbReference type="RefSeq" id="WP_114289867.1">
    <property type="nucleotide sequence ID" value="NZ_CP122523.1"/>
</dbReference>
<proteinExistence type="predicted"/>
<dbReference type="InterPro" id="IPR003772">
    <property type="entry name" value="YceD"/>
</dbReference>
<name>A0A369AUX2_9ENTE</name>
<gene>
    <name evidence="1" type="ORF">CBF32_07945</name>
</gene>
<dbReference type="Proteomes" id="UP000288197">
    <property type="component" value="Unassembled WGS sequence"/>
</dbReference>
<dbReference type="EMBL" id="NGJX01000007">
    <property type="protein sequence ID" value="RSU01457.1"/>
    <property type="molecule type" value="Genomic_DNA"/>
</dbReference>
<keyword evidence="2" id="KW-1185">Reference proteome</keyword>
<evidence type="ECO:0000313" key="2">
    <source>
        <dbReference type="Proteomes" id="UP000288197"/>
    </source>
</evidence>
<dbReference type="Pfam" id="PF02620">
    <property type="entry name" value="YceD"/>
    <property type="match status" value="1"/>
</dbReference>
<dbReference type="AlphaFoldDB" id="A0A369AUX2"/>
<evidence type="ECO:0008006" key="3">
    <source>
        <dbReference type="Google" id="ProtNLM"/>
    </source>
</evidence>
<evidence type="ECO:0000313" key="1">
    <source>
        <dbReference type="EMBL" id="RSU01457.1"/>
    </source>
</evidence>
<accession>A0A369AUX2</accession>
<organism evidence="1 2">
    <name type="scientific">Vagococcus fluvialis</name>
    <dbReference type="NCBI Taxonomy" id="2738"/>
    <lineage>
        <taxon>Bacteria</taxon>
        <taxon>Bacillati</taxon>
        <taxon>Bacillota</taxon>
        <taxon>Bacilli</taxon>
        <taxon>Lactobacillales</taxon>
        <taxon>Enterococcaceae</taxon>
        <taxon>Vagococcus</taxon>
    </lineage>
</organism>
<sequence>MKWALAELNRFKNSQLEFNESLDLKESLQKREPSILDLDKVLVEGTIHVNRDSYLAHFTVNTVITLPSSRSLEPVPVPLSLIIDEEYMTQAQLDALVDVSEDDKQLIMPLEKDLIDLTEAVEDYILLNLPLQVLTELEKSTNELPKGDFWQVYSEDDIKTVEVSDSELEIDPRLAKLSELFKDEE</sequence>
<comment type="caution">
    <text evidence="1">The sequence shown here is derived from an EMBL/GenBank/DDBJ whole genome shotgun (WGS) entry which is preliminary data.</text>
</comment>
<protein>
    <recommendedName>
        <fullName evidence="3">Nucleic acid-binding protein</fullName>
    </recommendedName>
</protein>
<dbReference type="GeneID" id="63146710"/>
<dbReference type="OrthoDB" id="9790372at2"/>
<reference evidence="1 2" key="1">
    <citation type="submission" date="2017-05" db="EMBL/GenBank/DDBJ databases">
        <title>Vagococcus spp. assemblies.</title>
        <authorList>
            <person name="Gulvik C.A."/>
        </authorList>
    </citation>
    <scope>NUCLEOTIDE SEQUENCE [LARGE SCALE GENOMIC DNA]</scope>
    <source>
        <strain evidence="1 2">NCFB 2497</strain>
    </source>
</reference>